<organism evidence="3 4">
    <name type="scientific">Flaviaesturariibacter amylovorans</name>
    <dbReference type="NCBI Taxonomy" id="1084520"/>
    <lineage>
        <taxon>Bacteria</taxon>
        <taxon>Pseudomonadati</taxon>
        <taxon>Bacteroidota</taxon>
        <taxon>Chitinophagia</taxon>
        <taxon>Chitinophagales</taxon>
        <taxon>Chitinophagaceae</taxon>
        <taxon>Flaviaestuariibacter</taxon>
    </lineage>
</organism>
<feature type="chain" id="PRO_5046139747" evidence="2">
    <location>
        <begin position="21"/>
        <end position="82"/>
    </location>
</feature>
<sequence length="82" mass="9201">MKKMLMLFGVLLLGTAAVQAQTVTEATIESYDSTSNTETKTKVKPKTTVKDKAYNLVHRKKKRSSGVKTKTTTETRKIEDQH</sequence>
<evidence type="ECO:0000313" key="4">
    <source>
        <dbReference type="Proteomes" id="UP001501725"/>
    </source>
</evidence>
<feature type="signal peptide" evidence="2">
    <location>
        <begin position="1"/>
        <end position="20"/>
    </location>
</feature>
<keyword evidence="4" id="KW-1185">Reference proteome</keyword>
<comment type="caution">
    <text evidence="3">The sequence shown here is derived from an EMBL/GenBank/DDBJ whole genome shotgun (WGS) entry which is preliminary data.</text>
</comment>
<keyword evidence="2" id="KW-0732">Signal</keyword>
<gene>
    <name evidence="3" type="ORF">GCM10023184_23380</name>
</gene>
<dbReference type="RefSeq" id="WP_345255904.1">
    <property type="nucleotide sequence ID" value="NZ_BAABGY010000007.1"/>
</dbReference>
<accession>A0ABP8GXN4</accession>
<reference evidence="4" key="1">
    <citation type="journal article" date="2019" name="Int. J. Syst. Evol. Microbiol.">
        <title>The Global Catalogue of Microorganisms (GCM) 10K type strain sequencing project: providing services to taxonomists for standard genome sequencing and annotation.</title>
        <authorList>
            <consortium name="The Broad Institute Genomics Platform"/>
            <consortium name="The Broad Institute Genome Sequencing Center for Infectious Disease"/>
            <person name="Wu L."/>
            <person name="Ma J."/>
        </authorList>
    </citation>
    <scope>NUCLEOTIDE SEQUENCE [LARGE SCALE GENOMIC DNA]</scope>
    <source>
        <strain evidence="4">JCM 17919</strain>
    </source>
</reference>
<proteinExistence type="predicted"/>
<dbReference type="Proteomes" id="UP001501725">
    <property type="component" value="Unassembled WGS sequence"/>
</dbReference>
<feature type="region of interest" description="Disordered" evidence="1">
    <location>
        <begin position="32"/>
        <end position="82"/>
    </location>
</feature>
<protein>
    <submittedName>
        <fullName evidence="3">Uncharacterized protein</fullName>
    </submittedName>
</protein>
<evidence type="ECO:0000313" key="3">
    <source>
        <dbReference type="EMBL" id="GAA4331483.1"/>
    </source>
</evidence>
<feature type="compositionally biased region" description="Basic and acidic residues" evidence="1">
    <location>
        <begin position="71"/>
        <end position="82"/>
    </location>
</feature>
<name>A0ABP8GXN4_9BACT</name>
<evidence type="ECO:0000256" key="2">
    <source>
        <dbReference type="SAM" id="SignalP"/>
    </source>
</evidence>
<evidence type="ECO:0000256" key="1">
    <source>
        <dbReference type="SAM" id="MobiDB-lite"/>
    </source>
</evidence>
<dbReference type="EMBL" id="BAABGY010000007">
    <property type="protein sequence ID" value="GAA4331483.1"/>
    <property type="molecule type" value="Genomic_DNA"/>
</dbReference>